<dbReference type="InterPro" id="IPR040764">
    <property type="entry name" value="CvfB_WH"/>
</dbReference>
<dbReference type="PIRSF" id="PIRSF012524">
    <property type="entry name" value="YitL_S1"/>
    <property type="match status" value="1"/>
</dbReference>
<sequence length="276" mass="31074">MVQIGRFNRLKVIKQLDIGVRLDAGGWGDILLPKRYVPEQCQVGDELEVFIYLDSEDRLIATNQRPKAQAGEFAWLSVVSVSRIGAFLDWGLPKDLLVPFAEQKAPMEVGKSYLVRVFVDSSNRLAGSTKIDRFLDDTGLGLKPRQEVRLLIADRTELGMKAIVNHRYWGLLYQNEVFRPLRKGQRVKGYIKRIREDGKLELSLEKPGYAKVEGIAQQILDKLQASGGFLPVSDNSTPEQVQAHFGISKKAFKQAIGALYKQQLIVIEEQGIRLPA</sequence>
<dbReference type="EMBL" id="PRLP01000068">
    <property type="protein sequence ID" value="PPC75794.1"/>
    <property type="molecule type" value="Genomic_DNA"/>
</dbReference>
<dbReference type="InterPro" id="IPR014464">
    <property type="entry name" value="CvfB_fam"/>
</dbReference>
<name>A0A2S5KLT2_9PROT</name>
<feature type="domain" description="Conserved virulence factor B first S1" evidence="2">
    <location>
        <begin position="71"/>
        <end position="130"/>
    </location>
</feature>
<dbReference type="Pfam" id="PF13509">
    <property type="entry name" value="S1_2"/>
    <property type="match status" value="2"/>
</dbReference>
<evidence type="ECO:0000259" key="3">
    <source>
        <dbReference type="Pfam" id="PF17783"/>
    </source>
</evidence>
<dbReference type="InterPro" id="IPR036388">
    <property type="entry name" value="WH-like_DNA-bd_sf"/>
</dbReference>
<dbReference type="PANTHER" id="PTHR37296">
    <property type="entry name" value="CONSERVED VIRULENCE FACTOR B"/>
    <property type="match status" value="1"/>
</dbReference>
<gene>
    <name evidence="4" type="ORF">C4K68_18670</name>
</gene>
<dbReference type="PANTHER" id="PTHR37296:SF1">
    <property type="entry name" value="CONSERVED VIRULENCE FACTOR B"/>
    <property type="match status" value="1"/>
</dbReference>
<evidence type="ECO:0000313" key="5">
    <source>
        <dbReference type="Proteomes" id="UP000238196"/>
    </source>
</evidence>
<dbReference type="InterPro" id="IPR012340">
    <property type="entry name" value="NA-bd_OB-fold"/>
</dbReference>
<dbReference type="Gene3D" id="2.40.50.140">
    <property type="entry name" value="Nucleic acid-binding proteins"/>
    <property type="match status" value="3"/>
</dbReference>
<dbReference type="InterPro" id="IPR039566">
    <property type="entry name" value="CvfB_S1_st"/>
</dbReference>
<feature type="domain" description="Conserved virulence factor B-like winged helix" evidence="3">
    <location>
        <begin position="217"/>
        <end position="274"/>
    </location>
</feature>
<dbReference type="Proteomes" id="UP000238196">
    <property type="component" value="Unassembled WGS sequence"/>
</dbReference>
<dbReference type="OrthoDB" id="5290193at2"/>
<evidence type="ECO:0000313" key="4">
    <source>
        <dbReference type="EMBL" id="PPC75794.1"/>
    </source>
</evidence>
<feature type="domain" description="Conserved virulence factor B first S1" evidence="2">
    <location>
        <begin position="4"/>
        <end position="62"/>
    </location>
</feature>
<reference evidence="4 5" key="1">
    <citation type="submission" date="2018-02" db="EMBL/GenBank/DDBJ databases">
        <title>novel marine gammaproteobacteria from coastal saline agro ecosystem.</title>
        <authorList>
            <person name="Krishnan R."/>
            <person name="Ramesh Kumar N."/>
        </authorList>
    </citation>
    <scope>NUCLEOTIDE SEQUENCE [LARGE SCALE GENOMIC DNA]</scope>
    <source>
        <strain evidence="4 5">228</strain>
    </source>
</reference>
<organism evidence="4 5">
    <name type="scientific">Proteobacteria bacterium 228</name>
    <dbReference type="NCBI Taxonomy" id="2083153"/>
    <lineage>
        <taxon>Bacteria</taxon>
        <taxon>Pseudomonadati</taxon>
        <taxon>Pseudomonadota</taxon>
    </lineage>
</organism>
<accession>A0A2S5KLT2</accession>
<comment type="caution">
    <text evidence="4">The sequence shown here is derived from an EMBL/GenBank/DDBJ whole genome shotgun (WGS) entry which is preliminary data.</text>
</comment>
<proteinExistence type="inferred from homology"/>
<dbReference type="AlphaFoldDB" id="A0A2S5KLT2"/>
<dbReference type="Pfam" id="PF17783">
    <property type="entry name" value="WHD_CvfB"/>
    <property type="match status" value="1"/>
</dbReference>
<evidence type="ECO:0000259" key="2">
    <source>
        <dbReference type="Pfam" id="PF13509"/>
    </source>
</evidence>
<protein>
    <submittedName>
        <fullName evidence="4">GntR family transcriptional regulator</fullName>
    </submittedName>
</protein>
<comment type="similarity">
    <text evidence="1">Belongs to the CvfB family.</text>
</comment>
<evidence type="ECO:0000256" key="1">
    <source>
        <dbReference type="PIRNR" id="PIRNR012524"/>
    </source>
</evidence>
<dbReference type="Gene3D" id="1.10.10.10">
    <property type="entry name" value="Winged helix-like DNA-binding domain superfamily/Winged helix DNA-binding domain"/>
    <property type="match status" value="1"/>
</dbReference>